<proteinExistence type="predicted"/>
<keyword evidence="2" id="KW-1185">Reference proteome</keyword>
<evidence type="ECO:0000313" key="1">
    <source>
        <dbReference type="EMBL" id="UYP47128.1"/>
    </source>
</evidence>
<evidence type="ECO:0000313" key="2">
    <source>
        <dbReference type="Proteomes" id="UP001208689"/>
    </source>
</evidence>
<dbReference type="EMBL" id="CP104013">
    <property type="protein sequence ID" value="UYP47128.1"/>
    <property type="molecule type" value="Genomic_DNA"/>
</dbReference>
<name>A0ABY6HUD2_9ARCH</name>
<organism evidence="1 2">
    <name type="scientific">Candidatus Lokiarchaeum ossiferum</name>
    <dbReference type="NCBI Taxonomy" id="2951803"/>
    <lineage>
        <taxon>Archaea</taxon>
        <taxon>Promethearchaeati</taxon>
        <taxon>Promethearchaeota</taxon>
        <taxon>Promethearchaeia</taxon>
        <taxon>Promethearchaeales</taxon>
        <taxon>Promethearchaeaceae</taxon>
        <taxon>Candidatus Lokiarchaeum</taxon>
    </lineage>
</organism>
<gene>
    <name evidence="1" type="ORF">NEF87_003413</name>
</gene>
<accession>A0ABY6HUD2</accession>
<sequence>MSKIGLKLENLDEKTRQLMDEEFKLDQKNKKLYFSPRLSEKGENMYQNLLENAILYGNDTTLATELKTEDAIKVKEKRMMAMGGVILVDVPKNANEALAEGEFNRYYIRAMCRKAIDTGIKKLQIYNANPERETPAEYKRLIGKHLDPKELLNDLRNHSYVDGTSGIPVPQTGLTVKFG</sequence>
<reference evidence="1" key="1">
    <citation type="submission" date="2022-09" db="EMBL/GenBank/DDBJ databases">
        <title>Actin cytoskeleton and complex cell architecture in an #Asgard archaeon.</title>
        <authorList>
            <person name="Ponce Toledo R.I."/>
            <person name="Schleper C."/>
            <person name="Rodrigues Oliveira T."/>
            <person name="Wollweber F."/>
            <person name="Xu J."/>
            <person name="Rittmann S."/>
            <person name="Klingl A."/>
            <person name="Pilhofer M."/>
        </authorList>
    </citation>
    <scope>NUCLEOTIDE SEQUENCE</scope>
    <source>
        <strain evidence="1">B-35</strain>
    </source>
</reference>
<protein>
    <submittedName>
        <fullName evidence="1">Uncharacterized protein</fullName>
    </submittedName>
</protein>
<dbReference type="Proteomes" id="UP001208689">
    <property type="component" value="Chromosome"/>
</dbReference>